<dbReference type="FunFam" id="3.30.1360.40:FF:000001">
    <property type="entry name" value="Ribosome-recycling factor"/>
    <property type="match status" value="1"/>
</dbReference>
<dbReference type="HAMAP" id="MF_00040">
    <property type="entry name" value="RRF"/>
    <property type="match status" value="1"/>
</dbReference>
<dbReference type="GO" id="GO:0006415">
    <property type="term" value="P:translational termination"/>
    <property type="evidence" value="ECO:0007669"/>
    <property type="project" value="UniProtKB-UniRule"/>
</dbReference>
<protein>
    <recommendedName>
        <fullName evidence="6">Ribosome-recycling factor</fullName>
        <shortName evidence="6">RRF</shortName>
    </recommendedName>
    <alternativeName>
        <fullName evidence="6">Ribosome-releasing factor</fullName>
    </alternativeName>
</protein>
<dbReference type="CDD" id="cd00520">
    <property type="entry name" value="RRF"/>
    <property type="match status" value="1"/>
</dbReference>
<keyword evidence="9" id="KW-1185">Reference proteome</keyword>
<evidence type="ECO:0000256" key="1">
    <source>
        <dbReference type="ARBA" id="ARBA00004496"/>
    </source>
</evidence>
<dbReference type="FunFam" id="1.10.132.20:FF:000001">
    <property type="entry name" value="Ribosome-recycling factor"/>
    <property type="match status" value="1"/>
</dbReference>
<comment type="similarity">
    <text evidence="2 6">Belongs to the RRF family.</text>
</comment>
<keyword evidence="4 6" id="KW-0648">Protein biosynthesis</keyword>
<evidence type="ECO:0000256" key="5">
    <source>
        <dbReference type="ARBA" id="ARBA00025050"/>
    </source>
</evidence>
<accession>A0AA48HR26</accession>
<organism evidence="8 9">
    <name type="scientific">Flagellimonas marinaquae</name>
    <dbReference type="NCBI Taxonomy" id="254955"/>
    <lineage>
        <taxon>Bacteria</taxon>
        <taxon>Pseudomonadati</taxon>
        <taxon>Bacteroidota</taxon>
        <taxon>Flavobacteriia</taxon>
        <taxon>Flavobacteriales</taxon>
        <taxon>Flavobacteriaceae</taxon>
        <taxon>Flagellimonas</taxon>
    </lineage>
</organism>
<evidence type="ECO:0000256" key="3">
    <source>
        <dbReference type="ARBA" id="ARBA00022490"/>
    </source>
</evidence>
<dbReference type="Gene3D" id="3.30.1360.40">
    <property type="match status" value="1"/>
</dbReference>
<dbReference type="InterPro" id="IPR023584">
    <property type="entry name" value="Ribosome_recyc_fac_dom"/>
</dbReference>
<proteinExistence type="inferred from homology"/>
<dbReference type="Gene3D" id="1.10.132.20">
    <property type="entry name" value="Ribosome-recycling factor"/>
    <property type="match status" value="1"/>
</dbReference>
<comment type="subcellular location">
    <subcellularLocation>
        <location evidence="1 6">Cytoplasm</location>
    </subcellularLocation>
</comment>
<evidence type="ECO:0000313" key="9">
    <source>
        <dbReference type="Proteomes" id="UP001330184"/>
    </source>
</evidence>
<comment type="function">
    <text evidence="5 6">Responsible for the release of ribosomes from messenger RNA at the termination of protein biosynthesis. May increase the efficiency of translation by recycling ribosomes from one round of translation to another.</text>
</comment>
<dbReference type="Pfam" id="PF01765">
    <property type="entry name" value="RRF"/>
    <property type="match status" value="1"/>
</dbReference>
<feature type="domain" description="Ribosome recycling factor" evidence="7">
    <location>
        <begin position="37"/>
        <end position="196"/>
    </location>
</feature>
<dbReference type="EMBL" id="AP027268">
    <property type="protein sequence ID" value="BDW92831.1"/>
    <property type="molecule type" value="Genomic_DNA"/>
</dbReference>
<evidence type="ECO:0000259" key="7">
    <source>
        <dbReference type="Pfam" id="PF01765"/>
    </source>
</evidence>
<dbReference type="Proteomes" id="UP001330184">
    <property type="component" value="Chromosome"/>
</dbReference>
<keyword evidence="3 6" id="KW-0963">Cytoplasm</keyword>
<evidence type="ECO:0000313" key="8">
    <source>
        <dbReference type="EMBL" id="BDW92831.1"/>
    </source>
</evidence>
<sequence>MNADNGFSFYIFIIMDEEVKFILDSAKESMDASIAHLQKALTKIRAGKASPMMLSTVMVDYYGSQTPLSQVSNINTPDARTLSVQPWEKNLLGEIETAIMNANLGFNPMNNGDMIIINVPPLTEERRVQLTKQAKSEAEDAKVSIRSVRQDANKELKALDISEDLLSNAEVDVQELTNSYSEKVDSILTAKEAEIMKV</sequence>
<name>A0AA48HR26_9FLAO</name>
<evidence type="ECO:0000256" key="2">
    <source>
        <dbReference type="ARBA" id="ARBA00005912"/>
    </source>
</evidence>
<evidence type="ECO:0000256" key="6">
    <source>
        <dbReference type="HAMAP-Rule" id="MF_00040"/>
    </source>
</evidence>
<dbReference type="PANTHER" id="PTHR20982">
    <property type="entry name" value="RIBOSOME RECYCLING FACTOR"/>
    <property type="match status" value="1"/>
</dbReference>
<dbReference type="GO" id="GO:0043023">
    <property type="term" value="F:ribosomal large subunit binding"/>
    <property type="evidence" value="ECO:0007669"/>
    <property type="project" value="TreeGrafter"/>
</dbReference>
<dbReference type="InterPro" id="IPR036191">
    <property type="entry name" value="RRF_sf"/>
</dbReference>
<evidence type="ECO:0000256" key="4">
    <source>
        <dbReference type="ARBA" id="ARBA00022917"/>
    </source>
</evidence>
<dbReference type="AlphaFoldDB" id="A0AA48HR26"/>
<dbReference type="PANTHER" id="PTHR20982:SF3">
    <property type="entry name" value="MITOCHONDRIAL RIBOSOME RECYCLING FACTOR PSEUDO 1"/>
    <property type="match status" value="1"/>
</dbReference>
<dbReference type="GO" id="GO:0005737">
    <property type="term" value="C:cytoplasm"/>
    <property type="evidence" value="ECO:0007669"/>
    <property type="project" value="UniProtKB-SubCell"/>
</dbReference>
<dbReference type="SUPFAM" id="SSF55194">
    <property type="entry name" value="Ribosome recycling factor, RRF"/>
    <property type="match status" value="1"/>
</dbReference>
<dbReference type="NCBIfam" id="TIGR00496">
    <property type="entry name" value="frr"/>
    <property type="match status" value="1"/>
</dbReference>
<reference evidence="8 9" key="1">
    <citation type="submission" date="2023-01" db="EMBL/GenBank/DDBJ databases">
        <title>Complete genome sequence of Muricauda aquimarina strain IFOP_LL357.</title>
        <authorList>
            <person name="Gajardo G."/>
            <person name="Ueki S."/>
            <person name="Maruyama F."/>
        </authorList>
    </citation>
    <scope>NUCLEOTIDE SEQUENCE [LARGE SCALE GENOMIC DNA]</scope>
    <source>
        <strain evidence="8 9">IFOP_LL357</strain>
    </source>
</reference>
<gene>
    <name evidence="6 8" type="primary">frr</name>
    <name evidence="8" type="ORF">MACH07_16630</name>
</gene>
<dbReference type="InterPro" id="IPR002661">
    <property type="entry name" value="Ribosome_recyc_fac"/>
</dbReference>